<dbReference type="PANTHER" id="PTHR33420">
    <property type="entry name" value="FIMBRIAL SUBUNIT ELFA-RELATED"/>
    <property type="match status" value="1"/>
</dbReference>
<keyword evidence="4" id="KW-0812">Transmembrane</keyword>
<keyword evidence="4" id="KW-1133">Transmembrane helix</keyword>
<evidence type="ECO:0000256" key="2">
    <source>
        <dbReference type="ARBA" id="ARBA00006671"/>
    </source>
</evidence>
<dbReference type="Pfam" id="PF09160">
    <property type="entry name" value="FimH_man-bind"/>
    <property type="match status" value="1"/>
</dbReference>
<keyword evidence="4" id="KW-0472">Membrane</keyword>
<evidence type="ECO:0000259" key="6">
    <source>
        <dbReference type="Pfam" id="PF09160"/>
    </source>
</evidence>
<feature type="chain" id="PRO_5045661858" evidence="5">
    <location>
        <begin position="23"/>
        <end position="301"/>
    </location>
</feature>
<accession>A0ABY6VHP5</accession>
<dbReference type="Gene3D" id="2.60.40.1090">
    <property type="entry name" value="Fimbrial-type adhesion domain"/>
    <property type="match status" value="2"/>
</dbReference>
<evidence type="ECO:0000256" key="1">
    <source>
        <dbReference type="ARBA" id="ARBA00004561"/>
    </source>
</evidence>
<feature type="signal peptide" evidence="5">
    <location>
        <begin position="1"/>
        <end position="22"/>
    </location>
</feature>
<feature type="transmembrane region" description="Helical" evidence="4">
    <location>
        <begin position="127"/>
        <end position="153"/>
    </location>
</feature>
<gene>
    <name evidence="7" type="primary">sfaH_3</name>
    <name evidence="7" type="ORF">SB6411_03228</name>
</gene>
<dbReference type="CDD" id="cd10466">
    <property type="entry name" value="FimH_man-bind"/>
    <property type="match status" value="1"/>
</dbReference>
<proteinExistence type="inferred from homology"/>
<keyword evidence="5" id="KW-0732">Signal</keyword>
<comment type="caution">
    <text evidence="7">The sequence shown here is derived from an EMBL/GenBank/DDBJ whole genome shotgun (WGS) entry which is preliminary data.</text>
</comment>
<dbReference type="Proteomes" id="UP000317652">
    <property type="component" value="Unassembled WGS sequence"/>
</dbReference>
<evidence type="ECO:0000256" key="4">
    <source>
        <dbReference type="SAM" id="Phobius"/>
    </source>
</evidence>
<dbReference type="InterPro" id="IPR036937">
    <property type="entry name" value="Adhesion_dom_fimbrial_sf"/>
</dbReference>
<evidence type="ECO:0000313" key="7">
    <source>
        <dbReference type="EMBL" id="VUS85742.1"/>
    </source>
</evidence>
<evidence type="ECO:0000256" key="3">
    <source>
        <dbReference type="ARBA" id="ARBA00023263"/>
    </source>
</evidence>
<keyword evidence="8" id="KW-1185">Reference proteome</keyword>
<dbReference type="InterPro" id="IPR015243">
    <property type="entry name" value="FimH_man-bd"/>
</dbReference>
<dbReference type="InterPro" id="IPR008966">
    <property type="entry name" value="Adhesion_dom_sf"/>
</dbReference>
<dbReference type="PANTHER" id="PTHR33420:SF14">
    <property type="entry name" value="TYPE 1 FIMBRIN D-MANNOSE SPECIFIC ADHESIN"/>
    <property type="match status" value="1"/>
</dbReference>
<protein>
    <submittedName>
        <fullName evidence="7">S-fimbrial protein subunit SfaH</fullName>
    </submittedName>
</protein>
<comment type="similarity">
    <text evidence="2">Belongs to the fimbrial protein family.</text>
</comment>
<dbReference type="EMBL" id="CABGGS010000045">
    <property type="protein sequence ID" value="VUS85742.1"/>
    <property type="molecule type" value="Genomic_DNA"/>
</dbReference>
<sequence>MKKVSSFFITLLLLGCSFNAWSFACQTAAGVAIPIGGGSANVYVTMAPAVNVGQNLVVDLSTQIFCHNDYPTSITDYVTLQRGSAYGGVLKNFTGTVKYNGTTYPFPTTSETSRVIYNSKTDKPWPAILYLTPVSTAGGVAISAGSLIAVLILHQTNNKDADDFQFVWNIYSNNDVVVPTGGCDVSARDVTVMLPDYPGSTPIPLTVRCAQNQNLGFYLSGATEDSGNIIFTNTASTQPAQGVGVQITRKGSSLAANDTVAMGIVGTSPVDLGLSAQYARTNGQVSAGNVQSIIGVTFVYQ</sequence>
<reference evidence="7 8" key="1">
    <citation type="submission" date="2019-07" db="EMBL/GenBank/DDBJ databases">
        <authorList>
            <person name="Brisse S."/>
            <person name="Rodrigues C."/>
            <person name="Thorpe H."/>
        </authorList>
    </citation>
    <scope>NUCLEOTIDE SEQUENCE [LARGE SCALE GENOMIC DNA]</scope>
    <source>
        <strain evidence="7">SB6411</strain>
    </source>
</reference>
<feature type="domain" description="FimH mannose-binding" evidence="6">
    <location>
        <begin position="25"/>
        <end position="169"/>
    </location>
</feature>
<dbReference type="PROSITE" id="PS51257">
    <property type="entry name" value="PROKAR_LIPOPROTEIN"/>
    <property type="match status" value="1"/>
</dbReference>
<evidence type="ECO:0000256" key="5">
    <source>
        <dbReference type="SAM" id="SignalP"/>
    </source>
</evidence>
<dbReference type="SUPFAM" id="SSF49401">
    <property type="entry name" value="Bacterial adhesins"/>
    <property type="match status" value="2"/>
</dbReference>
<name>A0ABY6VHP5_9ENTR</name>
<keyword evidence="3" id="KW-0281">Fimbrium</keyword>
<comment type="subcellular location">
    <subcellularLocation>
        <location evidence="1">Fimbrium</location>
    </subcellularLocation>
</comment>
<dbReference type="RefSeq" id="WP_139541426.1">
    <property type="nucleotide sequence ID" value="NZ_CABEJC010000040.1"/>
</dbReference>
<evidence type="ECO:0000313" key="8">
    <source>
        <dbReference type="Proteomes" id="UP000317652"/>
    </source>
</evidence>
<organism evidence="7 8">
    <name type="scientific">Klebsiella spallanzanii</name>
    <dbReference type="NCBI Taxonomy" id="2587528"/>
    <lineage>
        <taxon>Bacteria</taxon>
        <taxon>Pseudomonadati</taxon>
        <taxon>Pseudomonadota</taxon>
        <taxon>Gammaproteobacteria</taxon>
        <taxon>Enterobacterales</taxon>
        <taxon>Enterobacteriaceae</taxon>
        <taxon>Klebsiella/Raoultella group</taxon>
        <taxon>Klebsiella</taxon>
    </lineage>
</organism>
<dbReference type="InterPro" id="IPR050263">
    <property type="entry name" value="Bact_Fimbrial_Adh_Pro"/>
</dbReference>